<dbReference type="EMBL" id="FNYE01000010">
    <property type="protein sequence ID" value="SEJ40780.1"/>
    <property type="molecule type" value="Genomic_DNA"/>
</dbReference>
<dbReference type="PANTHER" id="PTHR30146:SF33">
    <property type="entry name" value="TRANSCRIPTIONAL REGULATOR"/>
    <property type="match status" value="1"/>
</dbReference>
<dbReference type="CDD" id="cd06273">
    <property type="entry name" value="PBP1_LacI-like"/>
    <property type="match status" value="1"/>
</dbReference>
<dbReference type="STRING" id="667676.SAMN05192539_1010143"/>
<dbReference type="PROSITE" id="PS00356">
    <property type="entry name" value="HTH_LACI_1"/>
    <property type="match status" value="1"/>
</dbReference>
<dbReference type="Proteomes" id="UP000198866">
    <property type="component" value="Unassembled WGS sequence"/>
</dbReference>
<evidence type="ECO:0000256" key="2">
    <source>
        <dbReference type="ARBA" id="ARBA00023125"/>
    </source>
</evidence>
<dbReference type="AlphaFoldDB" id="A0A1H6YU26"/>
<keyword evidence="6" id="KW-1185">Reference proteome</keyword>
<evidence type="ECO:0000256" key="3">
    <source>
        <dbReference type="ARBA" id="ARBA00023163"/>
    </source>
</evidence>
<keyword evidence="2" id="KW-0238">DNA-binding</keyword>
<dbReference type="Pfam" id="PF00356">
    <property type="entry name" value="LacI"/>
    <property type="match status" value="1"/>
</dbReference>
<protein>
    <submittedName>
        <fullName evidence="5">Transcriptional regulator, LacI family</fullName>
    </submittedName>
</protein>
<gene>
    <name evidence="5" type="ORF">SAMN05192539_1010143</name>
</gene>
<name>A0A1H6YU26_9BURK</name>
<evidence type="ECO:0000259" key="4">
    <source>
        <dbReference type="PROSITE" id="PS50932"/>
    </source>
</evidence>
<keyword evidence="1" id="KW-0805">Transcription regulation</keyword>
<keyword evidence="3" id="KW-0804">Transcription</keyword>
<evidence type="ECO:0000256" key="1">
    <source>
        <dbReference type="ARBA" id="ARBA00023015"/>
    </source>
</evidence>
<dbReference type="SUPFAM" id="SSF53822">
    <property type="entry name" value="Periplasmic binding protein-like I"/>
    <property type="match status" value="1"/>
</dbReference>
<feature type="domain" description="HTH lacI-type" evidence="4">
    <location>
        <begin position="7"/>
        <end position="61"/>
    </location>
</feature>
<accession>A0A1H6YU26</accession>
<dbReference type="SMART" id="SM00354">
    <property type="entry name" value="HTH_LACI"/>
    <property type="match status" value="1"/>
</dbReference>
<dbReference type="RefSeq" id="WP_090866403.1">
    <property type="nucleotide sequence ID" value="NZ_FNYE01000010.1"/>
</dbReference>
<sequence length="345" mass="36718">MSTLSRARISDVAALAGVSTSTVSRALSNPDVVKADTRARIRDAIATLGYVPDGSARALALGRGRLVGAIVPTLDNAIFARAVQGLQSTLSSSGYQLLISAHEYNPAAEIEVVRALLERSVDAIVLVGIDHAPQTFELIRASRVALLLMWTYPGQAAAGSESVAPVIGFDNREIGRLAAQHLLELGHRRFGVISGFTRQNDRARQRVEGFRQALAEQGIRLPEANVVEQPFGYEGGRAGLKQLMQLRPAPTAVFCGNDVLAMGCLFEAQSSGIDVPRQLSIVGCDDLPISSQITPSLTTVLLPTYELGVHAARALLHWMKDETTPGSECLPIELVVRGTSGPPAA</sequence>
<dbReference type="Gene3D" id="3.40.50.2300">
    <property type="match status" value="2"/>
</dbReference>
<reference evidence="6" key="1">
    <citation type="submission" date="2016-10" db="EMBL/GenBank/DDBJ databases">
        <authorList>
            <person name="Varghese N."/>
            <person name="Submissions S."/>
        </authorList>
    </citation>
    <scope>NUCLEOTIDE SEQUENCE [LARGE SCALE GENOMIC DNA]</scope>
    <source>
        <strain evidence="6">LMG 26031</strain>
    </source>
</reference>
<dbReference type="InterPro" id="IPR046335">
    <property type="entry name" value="LacI/GalR-like_sensor"/>
</dbReference>
<evidence type="ECO:0000313" key="6">
    <source>
        <dbReference type="Proteomes" id="UP000198866"/>
    </source>
</evidence>
<dbReference type="Pfam" id="PF13377">
    <property type="entry name" value="Peripla_BP_3"/>
    <property type="match status" value="1"/>
</dbReference>
<evidence type="ECO:0000313" key="5">
    <source>
        <dbReference type="EMBL" id="SEJ40780.1"/>
    </source>
</evidence>
<proteinExistence type="predicted"/>
<dbReference type="PROSITE" id="PS50932">
    <property type="entry name" value="HTH_LACI_2"/>
    <property type="match status" value="1"/>
</dbReference>
<dbReference type="InterPro" id="IPR000843">
    <property type="entry name" value="HTH_LacI"/>
</dbReference>
<dbReference type="OrthoDB" id="8770688at2"/>
<dbReference type="CDD" id="cd01392">
    <property type="entry name" value="HTH_LacI"/>
    <property type="match status" value="1"/>
</dbReference>
<dbReference type="GO" id="GO:0000976">
    <property type="term" value="F:transcription cis-regulatory region binding"/>
    <property type="evidence" value="ECO:0007669"/>
    <property type="project" value="TreeGrafter"/>
</dbReference>
<organism evidence="5 6">
    <name type="scientific">Paraburkholderia diazotrophica</name>
    <dbReference type="NCBI Taxonomy" id="667676"/>
    <lineage>
        <taxon>Bacteria</taxon>
        <taxon>Pseudomonadati</taxon>
        <taxon>Pseudomonadota</taxon>
        <taxon>Betaproteobacteria</taxon>
        <taxon>Burkholderiales</taxon>
        <taxon>Burkholderiaceae</taxon>
        <taxon>Paraburkholderia</taxon>
    </lineage>
</organism>
<dbReference type="PANTHER" id="PTHR30146">
    <property type="entry name" value="LACI-RELATED TRANSCRIPTIONAL REPRESSOR"/>
    <property type="match status" value="1"/>
</dbReference>
<dbReference type="SUPFAM" id="SSF47413">
    <property type="entry name" value="lambda repressor-like DNA-binding domains"/>
    <property type="match status" value="1"/>
</dbReference>
<dbReference type="InterPro" id="IPR028082">
    <property type="entry name" value="Peripla_BP_I"/>
</dbReference>
<dbReference type="InterPro" id="IPR010982">
    <property type="entry name" value="Lambda_DNA-bd_dom_sf"/>
</dbReference>
<dbReference type="Gene3D" id="1.10.260.40">
    <property type="entry name" value="lambda repressor-like DNA-binding domains"/>
    <property type="match status" value="1"/>
</dbReference>
<dbReference type="GO" id="GO:0003700">
    <property type="term" value="F:DNA-binding transcription factor activity"/>
    <property type="evidence" value="ECO:0007669"/>
    <property type="project" value="TreeGrafter"/>
</dbReference>